<comment type="caution">
    <text evidence="1">The sequence shown here is derived from an EMBL/GenBank/DDBJ whole genome shotgun (WGS) entry which is preliminary data.</text>
</comment>
<organism evidence="1 2">
    <name type="scientific">Cymbomonas tetramitiformis</name>
    <dbReference type="NCBI Taxonomy" id="36881"/>
    <lineage>
        <taxon>Eukaryota</taxon>
        <taxon>Viridiplantae</taxon>
        <taxon>Chlorophyta</taxon>
        <taxon>Pyramimonadophyceae</taxon>
        <taxon>Pyramimonadales</taxon>
        <taxon>Pyramimonadaceae</taxon>
        <taxon>Cymbomonas</taxon>
    </lineage>
</organism>
<accession>A0AAE0L7D4</accession>
<reference evidence="1 2" key="1">
    <citation type="journal article" date="2015" name="Genome Biol. Evol.">
        <title>Comparative Genomics of a Bacterivorous Green Alga Reveals Evolutionary Causalities and Consequences of Phago-Mixotrophic Mode of Nutrition.</title>
        <authorList>
            <person name="Burns J.A."/>
            <person name="Paasch A."/>
            <person name="Narechania A."/>
            <person name="Kim E."/>
        </authorList>
    </citation>
    <scope>NUCLEOTIDE SEQUENCE [LARGE SCALE GENOMIC DNA]</scope>
    <source>
        <strain evidence="1 2">PLY_AMNH</strain>
    </source>
</reference>
<evidence type="ECO:0000313" key="2">
    <source>
        <dbReference type="Proteomes" id="UP001190700"/>
    </source>
</evidence>
<protein>
    <submittedName>
        <fullName evidence="1">Uncharacterized protein</fullName>
    </submittedName>
</protein>
<dbReference type="Proteomes" id="UP001190700">
    <property type="component" value="Unassembled WGS sequence"/>
</dbReference>
<sequence length="178" mass="19678">MPSLGTNASKKKTVKLEDEYFALAKPAALTDGIEGTTISFKEALKTYIEQHNPPGTNVTVQLAGDGAQVFRSVSHCTVAFKIIVNKPIEDDKDFHGLNSPLNHTSVLVFEGKEDFSEVKQCMERVINELKDAETNGIVVGGGAGDYIPREQEGRRRHEVDKYEVWSCHVLPHLCVLLL</sequence>
<proteinExistence type="predicted"/>
<evidence type="ECO:0000313" key="1">
    <source>
        <dbReference type="EMBL" id="KAK3274831.1"/>
    </source>
</evidence>
<keyword evidence="2" id="KW-1185">Reference proteome</keyword>
<gene>
    <name evidence="1" type="ORF">CYMTET_17008</name>
</gene>
<name>A0AAE0L7D4_9CHLO</name>
<dbReference type="AlphaFoldDB" id="A0AAE0L7D4"/>
<dbReference type="EMBL" id="LGRX02007514">
    <property type="protein sequence ID" value="KAK3274831.1"/>
    <property type="molecule type" value="Genomic_DNA"/>
</dbReference>